<dbReference type="PANTHER" id="PTHR11802">
    <property type="entry name" value="SERINE PROTEASE FAMILY S10 SERINE CARBOXYPEPTIDASE"/>
    <property type="match status" value="1"/>
</dbReference>
<dbReference type="AlphaFoldDB" id="A0A368N0N8"/>
<feature type="signal peptide" evidence="6">
    <location>
        <begin position="1"/>
        <end position="22"/>
    </location>
</feature>
<evidence type="ECO:0000256" key="5">
    <source>
        <dbReference type="ARBA" id="ARBA00023180"/>
    </source>
</evidence>
<reference evidence="7 8" key="1">
    <citation type="submission" date="2018-07" db="EMBL/GenBank/DDBJ databases">
        <title>Corallincola holothuriorum sp. nov., a new facultative anaerobe isolated from sea cucumber Apostichopus japonicus.</title>
        <authorList>
            <person name="Xia H."/>
        </authorList>
    </citation>
    <scope>NUCLEOTIDE SEQUENCE [LARGE SCALE GENOMIC DNA]</scope>
    <source>
        <strain evidence="7 8">C4</strain>
    </source>
</reference>
<keyword evidence="2" id="KW-0645">Protease</keyword>
<keyword evidence="4" id="KW-0378">Hydrolase</keyword>
<evidence type="ECO:0000256" key="3">
    <source>
        <dbReference type="ARBA" id="ARBA00022729"/>
    </source>
</evidence>
<protein>
    <submittedName>
        <fullName evidence="7">Peptidase S10</fullName>
    </submittedName>
</protein>
<dbReference type="InterPro" id="IPR001563">
    <property type="entry name" value="Peptidase_S10"/>
</dbReference>
<keyword evidence="8" id="KW-1185">Reference proteome</keyword>
<evidence type="ECO:0000256" key="1">
    <source>
        <dbReference type="ARBA" id="ARBA00022645"/>
    </source>
</evidence>
<evidence type="ECO:0000256" key="4">
    <source>
        <dbReference type="ARBA" id="ARBA00022801"/>
    </source>
</evidence>
<accession>A0A368N0N8</accession>
<sequence length="503" mass="56486">MKPANLLFISLLSILLCRFAIAEEATEQNTTKALPEPVRVEKKLSGKFNDKKIEYRVIAADTHLVDDDSKPMASIFSTAYIATGKKKSEQRPLIFFFNGGPGSASVWLHLGGFGPKRVVVPSNGENAGAPPYPLIDNPLAMLDIADLVFVDPVGTGYSRAIGEYQGTDFWGVKKDAEVLSRFVRHFISEHKRWNSPRYLAGESYGTTRIGALVRELQEGWNAVNLNGILLISAIVDYQTGDFFPGNEQPFMSFLPTYAATAWYHNALPNKPEQLAPFIEEVKAFVLNEYSVALLKGSRLTTEERAVIIEKLHQYTGLSKQYLAATDLRIHEMRFMKELLREQGKVVGRLDSRYLGTDADSAGETFEADPSGYGIAAAYTAAINDYLGRQIGVERKEIYQILSSEVYRHWDWSMGGSPREENVINVAPLIAKGMRQNRDLRIFVANGYYDMATPFFATEQSFAHYGIDPKRVTMTYYPAGHMMYVHEPSLKQLTDDVRRFIETP</sequence>
<gene>
    <name evidence="7" type="ORF">DU002_18160</name>
</gene>
<feature type="chain" id="PRO_5016661519" evidence="6">
    <location>
        <begin position="23"/>
        <end position="503"/>
    </location>
</feature>
<evidence type="ECO:0000313" key="8">
    <source>
        <dbReference type="Proteomes" id="UP000252558"/>
    </source>
</evidence>
<dbReference type="Pfam" id="PF00450">
    <property type="entry name" value="Peptidase_S10"/>
    <property type="match status" value="1"/>
</dbReference>
<keyword evidence="3 6" id="KW-0732">Signal</keyword>
<dbReference type="PANTHER" id="PTHR11802:SF3">
    <property type="entry name" value="RETINOID-INDUCIBLE SERINE CARBOXYPEPTIDASE"/>
    <property type="match status" value="1"/>
</dbReference>
<keyword evidence="1" id="KW-0121">Carboxypeptidase</keyword>
<evidence type="ECO:0000256" key="2">
    <source>
        <dbReference type="ARBA" id="ARBA00022670"/>
    </source>
</evidence>
<comment type="caution">
    <text evidence="7">The sequence shown here is derived from an EMBL/GenBank/DDBJ whole genome shotgun (WGS) entry which is preliminary data.</text>
</comment>
<dbReference type="EMBL" id="QPID01000014">
    <property type="protein sequence ID" value="RCU43806.1"/>
    <property type="molecule type" value="Genomic_DNA"/>
</dbReference>
<keyword evidence="5" id="KW-0325">Glycoprotein</keyword>
<evidence type="ECO:0000313" key="7">
    <source>
        <dbReference type="EMBL" id="RCU43806.1"/>
    </source>
</evidence>
<dbReference type="Gene3D" id="3.40.50.1820">
    <property type="entry name" value="alpha/beta hydrolase"/>
    <property type="match status" value="1"/>
</dbReference>
<dbReference type="RefSeq" id="WP_114339876.1">
    <property type="nucleotide sequence ID" value="NZ_QPID01000014.1"/>
</dbReference>
<dbReference type="SUPFAM" id="SSF53474">
    <property type="entry name" value="alpha/beta-Hydrolases"/>
    <property type="match status" value="1"/>
</dbReference>
<proteinExistence type="predicted"/>
<organism evidence="7 8">
    <name type="scientific">Corallincola holothuriorum</name>
    <dbReference type="NCBI Taxonomy" id="2282215"/>
    <lineage>
        <taxon>Bacteria</taxon>
        <taxon>Pseudomonadati</taxon>
        <taxon>Pseudomonadota</taxon>
        <taxon>Gammaproteobacteria</taxon>
        <taxon>Alteromonadales</taxon>
        <taxon>Psychromonadaceae</taxon>
        <taxon>Corallincola</taxon>
    </lineage>
</organism>
<dbReference type="GO" id="GO:0006508">
    <property type="term" value="P:proteolysis"/>
    <property type="evidence" value="ECO:0007669"/>
    <property type="project" value="UniProtKB-KW"/>
</dbReference>
<dbReference type="Proteomes" id="UP000252558">
    <property type="component" value="Unassembled WGS sequence"/>
</dbReference>
<dbReference type="GO" id="GO:0004185">
    <property type="term" value="F:serine-type carboxypeptidase activity"/>
    <property type="evidence" value="ECO:0007669"/>
    <property type="project" value="InterPro"/>
</dbReference>
<dbReference type="InterPro" id="IPR029058">
    <property type="entry name" value="AB_hydrolase_fold"/>
</dbReference>
<dbReference type="OrthoDB" id="9770107at2"/>
<name>A0A368N0N8_9GAMM</name>
<evidence type="ECO:0000256" key="6">
    <source>
        <dbReference type="SAM" id="SignalP"/>
    </source>
</evidence>